<evidence type="ECO:0000313" key="3">
    <source>
        <dbReference type="EMBL" id="MFK2918601.1"/>
    </source>
</evidence>
<dbReference type="PANTHER" id="PTHR23028">
    <property type="entry name" value="ACETYLTRANSFERASE"/>
    <property type="match status" value="1"/>
</dbReference>
<dbReference type="PANTHER" id="PTHR23028:SF53">
    <property type="entry name" value="ACYL_TRANSF_3 DOMAIN-CONTAINING PROTEIN"/>
    <property type="match status" value="1"/>
</dbReference>
<keyword evidence="1" id="KW-1133">Transmembrane helix</keyword>
<evidence type="ECO:0000256" key="1">
    <source>
        <dbReference type="SAM" id="Phobius"/>
    </source>
</evidence>
<comment type="caution">
    <text evidence="3">The sequence shown here is derived from an EMBL/GenBank/DDBJ whole genome shotgun (WGS) entry which is preliminary data.</text>
</comment>
<evidence type="ECO:0000313" key="4">
    <source>
        <dbReference type="Proteomes" id="UP001620408"/>
    </source>
</evidence>
<dbReference type="InterPro" id="IPR050879">
    <property type="entry name" value="Acyltransferase_3"/>
</dbReference>
<name>A0ABW8K6U7_9GAMM</name>
<feature type="transmembrane region" description="Helical" evidence="1">
    <location>
        <begin position="209"/>
        <end position="232"/>
    </location>
</feature>
<dbReference type="EMBL" id="JADIKD010000011">
    <property type="protein sequence ID" value="MFK2918601.1"/>
    <property type="molecule type" value="Genomic_DNA"/>
</dbReference>
<feature type="transmembrane region" description="Helical" evidence="1">
    <location>
        <begin position="337"/>
        <end position="357"/>
    </location>
</feature>
<feature type="transmembrane region" description="Helical" evidence="1">
    <location>
        <begin position="94"/>
        <end position="111"/>
    </location>
</feature>
<sequence>MLLQSRNLYIDTLRGVAIVLVMLLHFGLAYGFKLPLPDAVPPGWVRALLVSGNYGVSMFFVISGFLITSNVLGRYGTLAAIDMKRFYLLRLFRLGPLLLLMLAIITTLWLAGVPKFDNYHDKQPMPSWFQWVAIFSVLTFWHNVLIEVVGNWFNYAMNICWSLSVEEVFYLTFPFLVRFARVRWQLLVAIAFIVVGPAYRWLHRDDENYFLYGYLACFDQIAIGCLAALIAARKPGWSVIMRRVGAMLCAVVLAYVYLQGFDGHEAFGFTCLALATACLLICVADLDASKLGARLMRPLSWVGSHSYELYLFHLIVLGILTGIWPKASIELNTKLPLMALFFALSMMVAALAARCVGNPLNQYLRSRYAGSRTKARFESGAEAVRSA</sequence>
<dbReference type="Pfam" id="PF01757">
    <property type="entry name" value="Acyl_transf_3"/>
    <property type="match status" value="1"/>
</dbReference>
<feature type="transmembrane region" description="Helical" evidence="1">
    <location>
        <begin position="52"/>
        <end position="73"/>
    </location>
</feature>
<protein>
    <submittedName>
        <fullName evidence="3">Acyltransferase</fullName>
    </submittedName>
</protein>
<accession>A0ABW8K6U7</accession>
<keyword evidence="1" id="KW-0472">Membrane</keyword>
<organism evidence="3 4">
    <name type="scientific">Dyella koreensis</name>
    <dbReference type="NCBI Taxonomy" id="311235"/>
    <lineage>
        <taxon>Bacteria</taxon>
        <taxon>Pseudomonadati</taxon>
        <taxon>Pseudomonadota</taxon>
        <taxon>Gammaproteobacteria</taxon>
        <taxon>Lysobacterales</taxon>
        <taxon>Rhodanobacteraceae</taxon>
        <taxon>Dyella</taxon>
    </lineage>
</organism>
<feature type="domain" description="Acyltransferase 3" evidence="2">
    <location>
        <begin position="7"/>
        <end position="351"/>
    </location>
</feature>
<dbReference type="InterPro" id="IPR002656">
    <property type="entry name" value="Acyl_transf_3_dom"/>
</dbReference>
<dbReference type="Proteomes" id="UP001620408">
    <property type="component" value="Unassembled WGS sequence"/>
</dbReference>
<keyword evidence="3" id="KW-0012">Acyltransferase</keyword>
<feature type="transmembrane region" description="Helical" evidence="1">
    <location>
        <begin position="184"/>
        <end position="203"/>
    </location>
</feature>
<feature type="transmembrane region" description="Helical" evidence="1">
    <location>
        <begin position="307"/>
        <end position="325"/>
    </location>
</feature>
<keyword evidence="1" id="KW-0812">Transmembrane</keyword>
<feature type="transmembrane region" description="Helical" evidence="1">
    <location>
        <begin position="12"/>
        <end position="32"/>
    </location>
</feature>
<feature type="transmembrane region" description="Helical" evidence="1">
    <location>
        <begin position="244"/>
        <end position="260"/>
    </location>
</feature>
<evidence type="ECO:0000259" key="2">
    <source>
        <dbReference type="Pfam" id="PF01757"/>
    </source>
</evidence>
<reference evidence="3 4" key="1">
    <citation type="submission" date="2020-10" db="EMBL/GenBank/DDBJ databases">
        <title>Phylogeny of dyella-like bacteria.</title>
        <authorList>
            <person name="Fu J."/>
        </authorList>
    </citation>
    <scope>NUCLEOTIDE SEQUENCE [LARGE SCALE GENOMIC DNA]</scope>
    <source>
        <strain evidence="3 4">BB4</strain>
    </source>
</reference>
<keyword evidence="3" id="KW-0808">Transferase</keyword>
<dbReference type="GO" id="GO:0016746">
    <property type="term" value="F:acyltransferase activity"/>
    <property type="evidence" value="ECO:0007669"/>
    <property type="project" value="UniProtKB-KW"/>
</dbReference>
<proteinExistence type="predicted"/>
<feature type="transmembrane region" description="Helical" evidence="1">
    <location>
        <begin position="266"/>
        <end position="286"/>
    </location>
</feature>
<dbReference type="RefSeq" id="WP_379985589.1">
    <property type="nucleotide sequence ID" value="NZ_JADIKD010000011.1"/>
</dbReference>
<gene>
    <name evidence="3" type="ORF">ISS97_15105</name>
</gene>
<keyword evidence="4" id="KW-1185">Reference proteome</keyword>
<feature type="transmembrane region" description="Helical" evidence="1">
    <location>
        <begin position="131"/>
        <end position="153"/>
    </location>
</feature>